<dbReference type="InterPro" id="IPR052249">
    <property type="entry name" value="Roquin_domain"/>
</dbReference>
<dbReference type="AlphaFoldDB" id="B0WMP7"/>
<feature type="compositionally biased region" description="Basic and acidic residues" evidence="5">
    <location>
        <begin position="28"/>
        <end position="38"/>
    </location>
</feature>
<feature type="compositionally biased region" description="Polar residues" evidence="5">
    <location>
        <begin position="39"/>
        <end position="54"/>
    </location>
</feature>
<dbReference type="GO" id="GO:0006511">
    <property type="term" value="P:ubiquitin-dependent protein catabolic process"/>
    <property type="evidence" value="ECO:0007669"/>
    <property type="project" value="TreeGrafter"/>
</dbReference>
<organism>
    <name type="scientific">Culex quinquefasciatus</name>
    <name type="common">Southern house mosquito</name>
    <name type="synonym">Culex pungens</name>
    <dbReference type="NCBI Taxonomy" id="7176"/>
    <lineage>
        <taxon>Eukaryota</taxon>
        <taxon>Metazoa</taxon>
        <taxon>Ecdysozoa</taxon>
        <taxon>Arthropoda</taxon>
        <taxon>Hexapoda</taxon>
        <taxon>Insecta</taxon>
        <taxon>Pterygota</taxon>
        <taxon>Neoptera</taxon>
        <taxon>Endopterygota</taxon>
        <taxon>Diptera</taxon>
        <taxon>Nematocera</taxon>
        <taxon>Culicoidea</taxon>
        <taxon>Culicidae</taxon>
        <taxon>Culicinae</taxon>
        <taxon>Culicini</taxon>
        <taxon>Culex</taxon>
        <taxon>Culex</taxon>
    </lineage>
</organism>
<dbReference type="EMBL" id="DS232000">
    <property type="protein sequence ID" value="EDS31132.1"/>
    <property type="molecule type" value="Genomic_DNA"/>
</dbReference>
<keyword evidence="2 4" id="KW-0863">Zinc-finger</keyword>
<dbReference type="OrthoDB" id="10067217at2759"/>
<reference evidence="8" key="2">
    <citation type="submission" date="2021-02" db="UniProtKB">
        <authorList>
            <consortium name="EnsemblMetazoa"/>
        </authorList>
    </citation>
    <scope>IDENTIFICATION</scope>
    <source>
        <strain evidence="8">JHB</strain>
    </source>
</reference>
<dbReference type="VEuPathDB" id="VectorBase:CPIJ008430"/>
<dbReference type="GO" id="GO:0000209">
    <property type="term" value="P:protein polyubiquitination"/>
    <property type="evidence" value="ECO:0007669"/>
    <property type="project" value="TreeGrafter"/>
</dbReference>
<dbReference type="Gene3D" id="3.30.40.10">
    <property type="entry name" value="Zinc/RING finger domain, C3HC4 (zinc finger)"/>
    <property type="match status" value="1"/>
</dbReference>
<dbReference type="SMART" id="SM00184">
    <property type="entry name" value="RING"/>
    <property type="match status" value="1"/>
</dbReference>
<dbReference type="PROSITE" id="PS50089">
    <property type="entry name" value="ZF_RING_2"/>
    <property type="match status" value="1"/>
</dbReference>
<accession>B0WMP7</accession>
<dbReference type="GO" id="GO:0035613">
    <property type="term" value="F:RNA stem-loop binding"/>
    <property type="evidence" value="ECO:0007669"/>
    <property type="project" value="TreeGrafter"/>
</dbReference>
<evidence type="ECO:0000256" key="5">
    <source>
        <dbReference type="SAM" id="MobiDB-lite"/>
    </source>
</evidence>
<evidence type="ECO:0000313" key="9">
    <source>
        <dbReference type="Proteomes" id="UP000002320"/>
    </source>
</evidence>
<dbReference type="PANTHER" id="PTHR13139:SF54">
    <property type="entry name" value="RING-TYPE E3 UBIQUITIN TRANSFERASE"/>
    <property type="match status" value="1"/>
</dbReference>
<dbReference type="GO" id="GO:0008270">
    <property type="term" value="F:zinc ion binding"/>
    <property type="evidence" value="ECO:0007669"/>
    <property type="project" value="UniProtKB-KW"/>
</dbReference>
<evidence type="ECO:0000313" key="8">
    <source>
        <dbReference type="EnsemblMetazoa" id="CPIJ008430-PA"/>
    </source>
</evidence>
<feature type="region of interest" description="Disordered" evidence="5">
    <location>
        <begin position="26"/>
        <end position="54"/>
    </location>
</feature>
<protein>
    <recommendedName>
        <fullName evidence="6">RING-type domain-containing protein</fullName>
    </recommendedName>
</protein>
<sequence length="127" mass="14281">MSLTPPTCWRHCCSRLDVATLSGLDQSTTDRTEPEENHSNQQNAKTNSSRETSTQTNARNVFFTIYRMPIQAPQWTEFLSCPVCCNEFAANLRPPISLGCGHTICRTCLATLHRKQCPFDQAVANIF</sequence>
<dbReference type="InterPro" id="IPR013083">
    <property type="entry name" value="Znf_RING/FYVE/PHD"/>
</dbReference>
<evidence type="ECO:0000259" key="6">
    <source>
        <dbReference type="PROSITE" id="PS50089"/>
    </source>
</evidence>
<proteinExistence type="predicted"/>
<dbReference type="CDD" id="cd16638">
    <property type="entry name" value="mRING-HC-C3HC3D_Roquin"/>
    <property type="match status" value="1"/>
</dbReference>
<dbReference type="HOGENOM" id="CLU_1972637_0_0_1"/>
<dbReference type="GO" id="GO:0000288">
    <property type="term" value="P:nuclear-transcribed mRNA catabolic process, deadenylation-dependent decay"/>
    <property type="evidence" value="ECO:0007669"/>
    <property type="project" value="TreeGrafter"/>
</dbReference>
<dbReference type="PROSITE" id="PS00518">
    <property type="entry name" value="ZF_RING_1"/>
    <property type="match status" value="1"/>
</dbReference>
<evidence type="ECO:0000256" key="3">
    <source>
        <dbReference type="ARBA" id="ARBA00022833"/>
    </source>
</evidence>
<dbReference type="InterPro" id="IPR001841">
    <property type="entry name" value="Znf_RING"/>
</dbReference>
<reference evidence="7" key="1">
    <citation type="submission" date="2007-03" db="EMBL/GenBank/DDBJ databases">
        <title>Annotation of Culex pipiens quinquefasciatus.</title>
        <authorList>
            <consortium name="The Broad Institute Genome Sequencing Platform"/>
            <person name="Atkinson P.W."/>
            <person name="Hemingway J."/>
            <person name="Christensen B.M."/>
            <person name="Higgs S."/>
            <person name="Kodira C."/>
            <person name="Hannick L."/>
            <person name="Megy K."/>
            <person name="O'Leary S."/>
            <person name="Pearson M."/>
            <person name="Haas B.J."/>
            <person name="Mauceli E."/>
            <person name="Wortman J.R."/>
            <person name="Lee N.H."/>
            <person name="Guigo R."/>
            <person name="Stanke M."/>
            <person name="Alvarado L."/>
            <person name="Amedeo P."/>
            <person name="Antoine C.H."/>
            <person name="Arensburger P."/>
            <person name="Bidwell S.L."/>
            <person name="Crawford M."/>
            <person name="Camaro F."/>
            <person name="Devon K."/>
            <person name="Engels R."/>
            <person name="Hammond M."/>
            <person name="Howarth C."/>
            <person name="Koehrsen M."/>
            <person name="Lawson D."/>
            <person name="Montgomery P."/>
            <person name="Nene V."/>
            <person name="Nusbaum C."/>
            <person name="Puiu D."/>
            <person name="Romero-Severson J."/>
            <person name="Severson D.W."/>
            <person name="Shumway M."/>
            <person name="Sisk P."/>
            <person name="Stolte C."/>
            <person name="Zeng Q."/>
            <person name="Eisenstadt E."/>
            <person name="Fraser-Liggett C."/>
            <person name="Strausberg R."/>
            <person name="Galagan J."/>
            <person name="Birren B."/>
            <person name="Collins F.H."/>
        </authorList>
    </citation>
    <scope>NUCLEOTIDE SEQUENCE [LARGE SCALE GENOMIC DNA]</scope>
    <source>
        <strain evidence="7">JHB</strain>
    </source>
</reference>
<gene>
    <name evidence="8" type="primary">6040604</name>
    <name evidence="7" type="ORF">CpipJ_CPIJ008430</name>
</gene>
<dbReference type="InterPro" id="IPR017907">
    <property type="entry name" value="Znf_RING_CS"/>
</dbReference>
<dbReference type="GO" id="GO:0003725">
    <property type="term" value="F:double-stranded RNA binding"/>
    <property type="evidence" value="ECO:0007669"/>
    <property type="project" value="TreeGrafter"/>
</dbReference>
<dbReference type="EnsemblMetazoa" id="CPIJ008430-RA">
    <property type="protein sequence ID" value="CPIJ008430-PA"/>
    <property type="gene ID" value="CPIJ008430"/>
</dbReference>
<keyword evidence="3" id="KW-0862">Zinc</keyword>
<dbReference type="KEGG" id="cqu:CpipJ_CPIJ008430"/>
<evidence type="ECO:0000256" key="1">
    <source>
        <dbReference type="ARBA" id="ARBA00022723"/>
    </source>
</evidence>
<evidence type="ECO:0000256" key="4">
    <source>
        <dbReference type="PROSITE-ProRule" id="PRU00175"/>
    </source>
</evidence>
<dbReference type="InParanoid" id="B0WMP7"/>
<dbReference type="VEuPathDB" id="VectorBase:CQUJHB007506"/>
<dbReference type="Pfam" id="PF14634">
    <property type="entry name" value="zf-RING_5"/>
    <property type="match status" value="1"/>
</dbReference>
<dbReference type="SUPFAM" id="SSF57850">
    <property type="entry name" value="RING/U-box"/>
    <property type="match status" value="1"/>
</dbReference>
<name>B0WMP7_CULQU</name>
<evidence type="ECO:0000256" key="2">
    <source>
        <dbReference type="ARBA" id="ARBA00022771"/>
    </source>
</evidence>
<dbReference type="GO" id="GO:0010494">
    <property type="term" value="C:cytoplasmic stress granule"/>
    <property type="evidence" value="ECO:0007669"/>
    <property type="project" value="TreeGrafter"/>
</dbReference>
<evidence type="ECO:0000313" key="7">
    <source>
        <dbReference type="EMBL" id="EDS31132.1"/>
    </source>
</evidence>
<dbReference type="GO" id="GO:0061630">
    <property type="term" value="F:ubiquitin protein ligase activity"/>
    <property type="evidence" value="ECO:0007669"/>
    <property type="project" value="TreeGrafter"/>
</dbReference>
<dbReference type="eggNOG" id="KOG3161">
    <property type="taxonomic scope" value="Eukaryota"/>
</dbReference>
<dbReference type="STRING" id="7176.B0WMP7"/>
<dbReference type="GO" id="GO:0003729">
    <property type="term" value="F:mRNA binding"/>
    <property type="evidence" value="ECO:0007669"/>
    <property type="project" value="TreeGrafter"/>
</dbReference>
<dbReference type="Proteomes" id="UP000002320">
    <property type="component" value="Unassembled WGS sequence"/>
</dbReference>
<keyword evidence="1" id="KW-0479">Metal-binding</keyword>
<feature type="domain" description="RING-type" evidence="6">
    <location>
        <begin position="81"/>
        <end position="121"/>
    </location>
</feature>
<keyword evidence="9" id="KW-1185">Reference proteome</keyword>
<dbReference type="PANTHER" id="PTHR13139">
    <property type="entry name" value="RING FINGER AND CCCH-TYPE ZINC FINGER DOMAIN-CONTAINING PROTEIN"/>
    <property type="match status" value="1"/>
</dbReference>